<evidence type="ECO:0000313" key="2">
    <source>
        <dbReference type="EMBL" id="CAH1798367.1"/>
    </source>
</evidence>
<comment type="caution">
    <text evidence="2">The sequence shown here is derived from an EMBL/GenBank/DDBJ whole genome shotgun (WGS) entry which is preliminary data.</text>
</comment>
<feature type="compositionally biased region" description="Low complexity" evidence="1">
    <location>
        <begin position="279"/>
        <end position="290"/>
    </location>
</feature>
<organism evidence="2 3">
    <name type="scientific">Owenia fusiformis</name>
    <name type="common">Polychaete worm</name>
    <dbReference type="NCBI Taxonomy" id="6347"/>
    <lineage>
        <taxon>Eukaryota</taxon>
        <taxon>Metazoa</taxon>
        <taxon>Spiralia</taxon>
        <taxon>Lophotrochozoa</taxon>
        <taxon>Annelida</taxon>
        <taxon>Polychaeta</taxon>
        <taxon>Sedentaria</taxon>
        <taxon>Canalipalpata</taxon>
        <taxon>Sabellida</taxon>
        <taxon>Oweniida</taxon>
        <taxon>Oweniidae</taxon>
        <taxon>Owenia</taxon>
    </lineage>
</organism>
<evidence type="ECO:0000313" key="3">
    <source>
        <dbReference type="Proteomes" id="UP000749559"/>
    </source>
</evidence>
<feature type="compositionally biased region" description="Polar residues" evidence="1">
    <location>
        <begin position="291"/>
        <end position="303"/>
    </location>
</feature>
<dbReference type="EMBL" id="CAIIXF020000011">
    <property type="protein sequence ID" value="CAH1798367.1"/>
    <property type="molecule type" value="Genomic_DNA"/>
</dbReference>
<dbReference type="Proteomes" id="UP000749559">
    <property type="component" value="Unassembled WGS sequence"/>
</dbReference>
<accession>A0A8J1XI85</accession>
<feature type="region of interest" description="Disordered" evidence="1">
    <location>
        <begin position="243"/>
        <end position="306"/>
    </location>
</feature>
<feature type="compositionally biased region" description="Polar residues" evidence="1">
    <location>
        <begin position="243"/>
        <end position="277"/>
    </location>
</feature>
<name>A0A8J1XI85_OWEFU</name>
<dbReference type="OrthoDB" id="1045822at2759"/>
<reference evidence="2" key="1">
    <citation type="submission" date="2022-03" db="EMBL/GenBank/DDBJ databases">
        <authorList>
            <person name="Martin C."/>
        </authorList>
    </citation>
    <scope>NUCLEOTIDE SEQUENCE</scope>
</reference>
<proteinExistence type="predicted"/>
<dbReference type="AlphaFoldDB" id="A0A8J1XI85"/>
<keyword evidence="3" id="KW-1185">Reference proteome</keyword>
<sequence>MGYPEPTYIWEELNIETAESMGQVRPEASPPLNGMPGEKIFLCKAKNSFGEEVKDTPRITVLKGTGTGLCGIFCGPCLLCMVSKRIGENMCVGCCVPGGIIALRVRLRSLLGSRSASITPQQKPELAIFNLPESTSVNDLLSNGLGFKTDELQIGPARRVGSVRVGATRPRVTILPVKNNNDLHKILKQKRVLKNTAKFNSVYINVAKSPETLSQERLMRRMINQSVQSHVKSLQGNETQHVLNSAQQNTTTPSVIEIPSQQRSSPTPASLRMNASQEPKPNSRSKPNPKATQPNRKGASKSSPLMPIIVNNRINWSQAFGT</sequence>
<gene>
    <name evidence="2" type="ORF">OFUS_LOCUS22519</name>
</gene>
<evidence type="ECO:0000256" key="1">
    <source>
        <dbReference type="SAM" id="MobiDB-lite"/>
    </source>
</evidence>
<protein>
    <submittedName>
        <fullName evidence="2">Uncharacterized protein</fullName>
    </submittedName>
</protein>